<evidence type="ECO:0000256" key="1">
    <source>
        <dbReference type="ARBA" id="ARBA00001954"/>
    </source>
</evidence>
<dbReference type="GO" id="GO:0016706">
    <property type="term" value="F:2-oxoglutarate-dependent dioxygenase activity"/>
    <property type="evidence" value="ECO:0007669"/>
    <property type="project" value="UniProtKB-ARBA"/>
</dbReference>
<organism evidence="2 3">
    <name type="scientific">Chondromyces apiculatus DSM 436</name>
    <dbReference type="NCBI Taxonomy" id="1192034"/>
    <lineage>
        <taxon>Bacteria</taxon>
        <taxon>Pseudomonadati</taxon>
        <taxon>Myxococcota</taxon>
        <taxon>Polyangia</taxon>
        <taxon>Polyangiales</taxon>
        <taxon>Polyangiaceae</taxon>
        <taxon>Chondromyces</taxon>
    </lineage>
</organism>
<dbReference type="GO" id="GO:0005506">
    <property type="term" value="F:iron ion binding"/>
    <property type="evidence" value="ECO:0007669"/>
    <property type="project" value="UniProtKB-ARBA"/>
</dbReference>
<accession>A0A017SUC6</accession>
<dbReference type="PANTHER" id="PTHR20883">
    <property type="entry name" value="PHYTANOYL-COA DIOXYGENASE DOMAIN CONTAINING 1"/>
    <property type="match status" value="1"/>
</dbReference>
<dbReference type="InterPro" id="IPR008775">
    <property type="entry name" value="Phytyl_CoA_dOase-like"/>
</dbReference>
<keyword evidence="2" id="KW-0223">Dioxygenase</keyword>
<gene>
    <name evidence="2" type="ORF">CAP_0492</name>
</gene>
<evidence type="ECO:0000313" key="3">
    <source>
        <dbReference type="Proteomes" id="UP000019678"/>
    </source>
</evidence>
<dbReference type="RefSeq" id="WP_044251030.1">
    <property type="nucleotide sequence ID" value="NZ_ASRX01000106.1"/>
</dbReference>
<dbReference type="AlphaFoldDB" id="A0A017SUC6"/>
<dbReference type="Gene3D" id="2.60.120.620">
    <property type="entry name" value="q2cbj1_9rhob like domain"/>
    <property type="match status" value="1"/>
</dbReference>
<dbReference type="PANTHER" id="PTHR20883:SF48">
    <property type="entry name" value="ECTOINE DIOXYGENASE"/>
    <property type="match status" value="1"/>
</dbReference>
<dbReference type="STRING" id="1192034.CAP_0492"/>
<keyword evidence="3" id="KW-1185">Reference proteome</keyword>
<protein>
    <submittedName>
        <fullName evidence="2">Phytanoyl-CoA dioxygenase</fullName>
    </submittedName>
</protein>
<sequence length="268" mass="29416">MLPPLDHRISLSRDQIAAFRSDGYLVMRQAAPPDDIRRYASAVEDASARFALPRRAPALRDTYARAFIQTFNAWAQDEQVRRLVFAPCFARAAAELLGVPAVRILCDELLLKEPGSGHTPWHQDHSACPFDTDLGIAVWIPLHDVPVEMGGMYFARGSHLLGELGPHDISDATDVAFEAVVRERGLPRDELGAMRVGDVSFHHAWMVHGAHPNRTDQMRAVLVVHYMADGVRLGKPGNPSKARLAEMLAPGQAPGDLATGDLVPIIPF</sequence>
<keyword evidence="2" id="KW-0560">Oxidoreductase</keyword>
<dbReference type="EMBL" id="ASRX01000106">
    <property type="protein sequence ID" value="EYF00563.1"/>
    <property type="molecule type" value="Genomic_DNA"/>
</dbReference>
<dbReference type="SUPFAM" id="SSF51197">
    <property type="entry name" value="Clavaminate synthase-like"/>
    <property type="match status" value="1"/>
</dbReference>
<name>A0A017SUC6_9BACT</name>
<reference evidence="2 3" key="1">
    <citation type="submission" date="2013-05" db="EMBL/GenBank/DDBJ databases">
        <title>Genome assembly of Chondromyces apiculatus DSM 436.</title>
        <authorList>
            <person name="Sharma G."/>
            <person name="Khatri I."/>
            <person name="Kaur C."/>
            <person name="Mayilraj S."/>
            <person name="Subramanian S."/>
        </authorList>
    </citation>
    <scope>NUCLEOTIDE SEQUENCE [LARGE SCALE GENOMIC DNA]</scope>
    <source>
        <strain evidence="2 3">DSM 436</strain>
    </source>
</reference>
<comment type="cofactor">
    <cofactor evidence="1">
        <name>Fe(2+)</name>
        <dbReference type="ChEBI" id="CHEBI:29033"/>
    </cofactor>
</comment>
<evidence type="ECO:0000313" key="2">
    <source>
        <dbReference type="EMBL" id="EYF00563.1"/>
    </source>
</evidence>
<proteinExistence type="predicted"/>
<comment type="caution">
    <text evidence="2">The sequence shown here is derived from an EMBL/GenBank/DDBJ whole genome shotgun (WGS) entry which is preliminary data.</text>
</comment>
<dbReference type="Proteomes" id="UP000019678">
    <property type="component" value="Unassembled WGS sequence"/>
</dbReference>
<dbReference type="eggNOG" id="COG5285">
    <property type="taxonomic scope" value="Bacteria"/>
</dbReference>
<dbReference type="Pfam" id="PF05721">
    <property type="entry name" value="PhyH"/>
    <property type="match status" value="1"/>
</dbReference>